<protein>
    <submittedName>
        <fullName evidence="2">Uncharacterized protein</fullName>
    </submittedName>
</protein>
<keyword evidence="1" id="KW-0175">Coiled coil</keyword>
<keyword evidence="3" id="KW-1185">Reference proteome</keyword>
<sequence length="108" mass="12794">MLKEKFGINDTRKWRALGSTKGSHEETTNQFVEKLRELDQKQKPSTKFAGRLNRHMETLRNLRHKADYQEEEIDEWTSKFVYDEALKARNLLTEVYNLTPTNYGSSKK</sequence>
<reference evidence="3" key="1">
    <citation type="journal article" date="2019" name="Int. J. Syst. Evol. Microbiol.">
        <title>The Global Catalogue of Microorganisms (GCM) 10K type strain sequencing project: providing services to taxonomists for standard genome sequencing and annotation.</title>
        <authorList>
            <consortium name="The Broad Institute Genomics Platform"/>
            <consortium name="The Broad Institute Genome Sequencing Center for Infectious Disease"/>
            <person name="Wu L."/>
            <person name="Ma J."/>
        </authorList>
    </citation>
    <scope>NUCLEOTIDE SEQUENCE [LARGE SCALE GENOMIC DNA]</scope>
    <source>
        <strain evidence="3">JCM 17925</strain>
    </source>
</reference>
<accession>A0ABP8KKB5</accession>
<feature type="coiled-coil region" evidence="1">
    <location>
        <begin position="52"/>
        <end position="79"/>
    </location>
</feature>
<gene>
    <name evidence="2" type="ORF">GCM10023187_29910</name>
</gene>
<proteinExistence type="predicted"/>
<dbReference type="EMBL" id="BAABHB010000005">
    <property type="protein sequence ID" value="GAA4408277.1"/>
    <property type="molecule type" value="Genomic_DNA"/>
</dbReference>
<evidence type="ECO:0000313" key="2">
    <source>
        <dbReference type="EMBL" id="GAA4408277.1"/>
    </source>
</evidence>
<dbReference type="Gene3D" id="1.20.120.330">
    <property type="entry name" value="Nucleotidyltransferases domain 2"/>
    <property type="match status" value="1"/>
</dbReference>
<evidence type="ECO:0000256" key="1">
    <source>
        <dbReference type="SAM" id="Coils"/>
    </source>
</evidence>
<name>A0ABP8KKB5_9BACT</name>
<organism evidence="2 3">
    <name type="scientific">Nibrella viscosa</name>
    <dbReference type="NCBI Taxonomy" id="1084524"/>
    <lineage>
        <taxon>Bacteria</taxon>
        <taxon>Pseudomonadati</taxon>
        <taxon>Bacteroidota</taxon>
        <taxon>Cytophagia</taxon>
        <taxon>Cytophagales</taxon>
        <taxon>Spirosomataceae</taxon>
        <taxon>Nibrella</taxon>
    </lineage>
</organism>
<evidence type="ECO:0000313" key="3">
    <source>
        <dbReference type="Proteomes" id="UP001500936"/>
    </source>
</evidence>
<dbReference type="Proteomes" id="UP001500936">
    <property type="component" value="Unassembled WGS sequence"/>
</dbReference>
<comment type="caution">
    <text evidence="2">The sequence shown here is derived from an EMBL/GenBank/DDBJ whole genome shotgun (WGS) entry which is preliminary data.</text>
</comment>